<dbReference type="GeneID" id="19125816"/>
<dbReference type="KEGG" id="bor:COCMIDRAFT_81166"/>
<dbReference type="Proteomes" id="UP000054032">
    <property type="component" value="Unassembled WGS sequence"/>
</dbReference>
<keyword evidence="3" id="KW-1185">Reference proteome</keyword>
<evidence type="ECO:0000313" key="2">
    <source>
        <dbReference type="EMBL" id="EUC50763.1"/>
    </source>
</evidence>
<feature type="compositionally biased region" description="Polar residues" evidence="1">
    <location>
        <begin position="43"/>
        <end position="56"/>
    </location>
</feature>
<dbReference type="AlphaFoldDB" id="W6ZLD4"/>
<accession>W6ZLD4</accession>
<dbReference type="RefSeq" id="XP_007682743.1">
    <property type="nucleotide sequence ID" value="XM_007684553.1"/>
</dbReference>
<name>W6ZLD4_COCMI</name>
<sequence>PPKHAAIPPSVLLADRTCEAVDIITKSDLSAVSSAQTVISQNFQNGLPQPSAQRPQLRSARRASIATPQPVIPAEAGRVREGDPATDVIEWID</sequence>
<dbReference type="HOGENOM" id="CLU_167972_0_0_1"/>
<dbReference type="OrthoDB" id="3785872at2759"/>
<proteinExistence type="predicted"/>
<evidence type="ECO:0000313" key="3">
    <source>
        <dbReference type="Proteomes" id="UP000054032"/>
    </source>
</evidence>
<protein>
    <submittedName>
        <fullName evidence="2">Uncharacterized protein</fullName>
    </submittedName>
</protein>
<feature type="region of interest" description="Disordered" evidence="1">
    <location>
        <begin position="43"/>
        <end position="64"/>
    </location>
</feature>
<evidence type="ECO:0000256" key="1">
    <source>
        <dbReference type="SAM" id="MobiDB-lite"/>
    </source>
</evidence>
<dbReference type="EMBL" id="KI963921">
    <property type="protein sequence ID" value="EUC50763.1"/>
    <property type="molecule type" value="Genomic_DNA"/>
</dbReference>
<reference evidence="2 3" key="1">
    <citation type="journal article" date="2013" name="PLoS Genet.">
        <title>Comparative genome structure, secondary metabolite, and effector coding capacity across Cochliobolus pathogens.</title>
        <authorList>
            <person name="Condon B.J."/>
            <person name="Leng Y."/>
            <person name="Wu D."/>
            <person name="Bushley K.E."/>
            <person name="Ohm R.A."/>
            <person name="Otillar R."/>
            <person name="Martin J."/>
            <person name="Schackwitz W."/>
            <person name="Grimwood J."/>
            <person name="MohdZainudin N."/>
            <person name="Xue C."/>
            <person name="Wang R."/>
            <person name="Manning V.A."/>
            <person name="Dhillon B."/>
            <person name="Tu Z.J."/>
            <person name="Steffenson B.J."/>
            <person name="Salamov A."/>
            <person name="Sun H."/>
            <person name="Lowry S."/>
            <person name="LaButti K."/>
            <person name="Han J."/>
            <person name="Copeland A."/>
            <person name="Lindquist E."/>
            <person name="Barry K."/>
            <person name="Schmutz J."/>
            <person name="Baker S.E."/>
            <person name="Ciuffetti L.M."/>
            <person name="Grigoriev I.V."/>
            <person name="Zhong S."/>
            <person name="Turgeon B.G."/>
        </authorList>
    </citation>
    <scope>NUCLEOTIDE SEQUENCE [LARGE SCALE GENOMIC DNA]</scope>
    <source>
        <strain evidence="2 3">ATCC 44560</strain>
    </source>
</reference>
<gene>
    <name evidence="2" type="ORF">COCMIDRAFT_81166</name>
</gene>
<feature type="non-terminal residue" evidence="2">
    <location>
        <position position="1"/>
    </location>
</feature>
<organism evidence="2 3">
    <name type="scientific">Bipolaris oryzae ATCC 44560</name>
    <dbReference type="NCBI Taxonomy" id="930090"/>
    <lineage>
        <taxon>Eukaryota</taxon>
        <taxon>Fungi</taxon>
        <taxon>Dikarya</taxon>
        <taxon>Ascomycota</taxon>
        <taxon>Pezizomycotina</taxon>
        <taxon>Dothideomycetes</taxon>
        <taxon>Pleosporomycetidae</taxon>
        <taxon>Pleosporales</taxon>
        <taxon>Pleosporineae</taxon>
        <taxon>Pleosporaceae</taxon>
        <taxon>Bipolaris</taxon>
    </lineage>
</organism>